<evidence type="ECO:0000313" key="2">
    <source>
        <dbReference type="EMBL" id="EDQ84510.1"/>
    </source>
</evidence>
<dbReference type="RefSeq" id="XP_001750697.1">
    <property type="nucleotide sequence ID" value="XM_001750645.1"/>
</dbReference>
<evidence type="ECO:0000256" key="1">
    <source>
        <dbReference type="SAM" id="SignalP"/>
    </source>
</evidence>
<dbReference type="AlphaFoldDB" id="A9VD82"/>
<dbReference type="GeneID" id="5895962"/>
<keyword evidence="1" id="KW-0732">Signal</keyword>
<proteinExistence type="predicted"/>
<reference evidence="2 3" key="1">
    <citation type="journal article" date="2008" name="Nature">
        <title>The genome of the choanoflagellate Monosiga brevicollis and the origin of metazoans.</title>
        <authorList>
            <consortium name="JGI Sequencing"/>
            <person name="King N."/>
            <person name="Westbrook M.J."/>
            <person name="Young S.L."/>
            <person name="Kuo A."/>
            <person name="Abedin M."/>
            <person name="Chapman J."/>
            <person name="Fairclough S."/>
            <person name="Hellsten U."/>
            <person name="Isogai Y."/>
            <person name="Letunic I."/>
            <person name="Marr M."/>
            <person name="Pincus D."/>
            <person name="Putnam N."/>
            <person name="Rokas A."/>
            <person name="Wright K.J."/>
            <person name="Zuzow R."/>
            <person name="Dirks W."/>
            <person name="Good M."/>
            <person name="Goodstein D."/>
            <person name="Lemons D."/>
            <person name="Li W."/>
            <person name="Lyons J.B."/>
            <person name="Morris A."/>
            <person name="Nichols S."/>
            <person name="Richter D.J."/>
            <person name="Salamov A."/>
            <person name="Bork P."/>
            <person name="Lim W.A."/>
            <person name="Manning G."/>
            <person name="Miller W.T."/>
            <person name="McGinnis W."/>
            <person name="Shapiro H."/>
            <person name="Tjian R."/>
            <person name="Grigoriev I.V."/>
            <person name="Rokhsar D."/>
        </authorList>
    </citation>
    <scope>NUCLEOTIDE SEQUENCE [LARGE SCALE GENOMIC DNA]</scope>
    <source>
        <strain evidence="3">MX1 / ATCC 50154</strain>
    </source>
</reference>
<keyword evidence="3" id="KW-1185">Reference proteome</keyword>
<evidence type="ECO:0000313" key="3">
    <source>
        <dbReference type="Proteomes" id="UP000001357"/>
    </source>
</evidence>
<dbReference type="EMBL" id="CH991586">
    <property type="protein sequence ID" value="EDQ84510.1"/>
    <property type="molecule type" value="Genomic_DNA"/>
</dbReference>
<sequence length="301" mass="34447">MGGAPFWLVLLTSSSILGALCTVSAEKYQAFTNRAAFSTEHLESQLDEKTQLYGHACGHVNECQMLKPPSDLVVAMTQSPFLYPGHGMQGHLQNISDVGVGVFSILPVRNPLDNYVDWVGWLRKHSRGADASKWSLAKFLEHWRNFHVAWQDTELMRDQPKFIFRYEDMDDKDVRGRIFHRIANEIPYTDARTGADQVLRDMLGVMSVIYDARVVHEDGISSQPEDPWLGYRRHSVADIQMAIDMCHDHLKRFGYLRPYQLWLKAKQLDPNNEKPLNALHRQFAASWAQFGNQNYSPADAQ</sequence>
<name>A9VD82_MONBE</name>
<gene>
    <name evidence="2" type="ORF">MONBRDRAFT_30178</name>
</gene>
<evidence type="ECO:0008006" key="4">
    <source>
        <dbReference type="Google" id="ProtNLM"/>
    </source>
</evidence>
<protein>
    <recommendedName>
        <fullName evidence="4">Sulfotransferase domain-containing protein</fullName>
    </recommendedName>
</protein>
<feature type="signal peptide" evidence="1">
    <location>
        <begin position="1"/>
        <end position="25"/>
    </location>
</feature>
<accession>A9VD82</accession>
<dbReference type="Proteomes" id="UP000001357">
    <property type="component" value="Unassembled WGS sequence"/>
</dbReference>
<organism evidence="2 3">
    <name type="scientific">Monosiga brevicollis</name>
    <name type="common">Choanoflagellate</name>
    <dbReference type="NCBI Taxonomy" id="81824"/>
    <lineage>
        <taxon>Eukaryota</taxon>
        <taxon>Choanoflagellata</taxon>
        <taxon>Craspedida</taxon>
        <taxon>Salpingoecidae</taxon>
        <taxon>Monosiga</taxon>
    </lineage>
</organism>
<dbReference type="InParanoid" id="A9VD82"/>
<dbReference type="KEGG" id="mbr:MONBRDRAFT_30178"/>
<feature type="chain" id="PRO_5002745540" description="Sulfotransferase domain-containing protein" evidence="1">
    <location>
        <begin position="26"/>
        <end position="301"/>
    </location>
</feature>